<dbReference type="EMBL" id="NTBI01000001">
    <property type="protein sequence ID" value="PAX18672.1"/>
    <property type="molecule type" value="Genomic_DNA"/>
</dbReference>
<sequence length="108" mass="12039">MLTNDTLPYMTEKIAFKVITSVMQAASREGLSIAVAVVDSAGQLFAFQQSRDAFPASIELSIAKAKTSAKLRRTLRICSITWKKDGYLIWPYQVHYPSRGEFLCSCEA</sequence>
<dbReference type="Pfam" id="PF03928">
    <property type="entry name" value="HbpS-like"/>
    <property type="match status" value="1"/>
</dbReference>
<dbReference type="InterPro" id="IPR005624">
    <property type="entry name" value="PduO/GlcC-like"/>
</dbReference>
<dbReference type="PANTHER" id="PTHR34309">
    <property type="entry name" value="SLR1406 PROTEIN"/>
    <property type="match status" value="1"/>
</dbReference>
<dbReference type="Gene3D" id="3.30.450.150">
    <property type="entry name" value="Haem-degrading domain"/>
    <property type="match status" value="1"/>
</dbReference>
<dbReference type="Proteomes" id="UP000217780">
    <property type="component" value="Unassembled WGS sequence"/>
</dbReference>
<accession>A0A2A2T968</accession>
<evidence type="ECO:0000313" key="2">
    <source>
        <dbReference type="Proteomes" id="UP000217780"/>
    </source>
</evidence>
<reference evidence="1 2" key="1">
    <citation type="submission" date="2017-08" db="EMBL/GenBank/DDBJ databases">
        <title>WGS of Clinical strains of the CDC Group NO-1 linked to zoonotic infections in humans.</title>
        <authorList>
            <person name="Bernier A.-M."/>
            <person name="Bernard K."/>
        </authorList>
    </citation>
    <scope>NUCLEOTIDE SEQUENCE [LARGE SCALE GENOMIC DNA]</scope>
    <source>
        <strain evidence="1 2">NML91-0035</strain>
    </source>
</reference>
<gene>
    <name evidence="1" type="ORF">CLI92_02460</name>
</gene>
<evidence type="ECO:0008006" key="3">
    <source>
        <dbReference type="Google" id="ProtNLM"/>
    </source>
</evidence>
<dbReference type="SUPFAM" id="SSF143744">
    <property type="entry name" value="GlcG-like"/>
    <property type="match status" value="1"/>
</dbReference>
<comment type="caution">
    <text evidence="1">The sequence shown here is derived from an EMBL/GenBank/DDBJ whole genome shotgun (WGS) entry which is preliminary data.</text>
</comment>
<dbReference type="PANTHER" id="PTHR34309:SF1">
    <property type="entry name" value="PROTEIN GLCG"/>
    <property type="match status" value="1"/>
</dbReference>
<dbReference type="InterPro" id="IPR052517">
    <property type="entry name" value="GlcG_carb_metab_protein"/>
</dbReference>
<proteinExistence type="predicted"/>
<protein>
    <recommendedName>
        <fullName evidence="3">Heme-binding protein</fullName>
    </recommendedName>
</protein>
<evidence type="ECO:0000313" key="1">
    <source>
        <dbReference type="EMBL" id="PAX18672.1"/>
    </source>
</evidence>
<dbReference type="InterPro" id="IPR038084">
    <property type="entry name" value="PduO/GlcC-like_sf"/>
</dbReference>
<dbReference type="AlphaFoldDB" id="A0A2A2T968"/>
<name>A0A2A2T968_9BURK</name>
<organism evidence="1 2">
    <name type="scientific">Vandammella animalimorsus</name>
    <dbReference type="NCBI Taxonomy" id="2029117"/>
    <lineage>
        <taxon>Bacteria</taxon>
        <taxon>Pseudomonadati</taxon>
        <taxon>Pseudomonadota</taxon>
        <taxon>Betaproteobacteria</taxon>
        <taxon>Burkholderiales</taxon>
        <taxon>Comamonadaceae</taxon>
        <taxon>Vandammella</taxon>
    </lineage>
</organism>